<evidence type="ECO:0000313" key="2">
    <source>
        <dbReference type="EMBL" id="MEE6257972.1"/>
    </source>
</evidence>
<reference evidence="2 3" key="1">
    <citation type="submission" date="2024-01" db="EMBL/GenBank/DDBJ databases">
        <title>Genome insights into Plantactinospora sonchi sp. nov.</title>
        <authorList>
            <person name="Wang L."/>
        </authorList>
    </citation>
    <scope>NUCLEOTIDE SEQUENCE [LARGE SCALE GENOMIC DNA]</scope>
    <source>
        <strain evidence="2 3">NEAU-QY2</strain>
    </source>
</reference>
<dbReference type="SUPFAM" id="SSF46955">
    <property type="entry name" value="Putative DNA-binding domain"/>
    <property type="match status" value="1"/>
</dbReference>
<dbReference type="EMBL" id="JAZGQK010000003">
    <property type="protein sequence ID" value="MEE6257972.1"/>
    <property type="molecule type" value="Genomic_DNA"/>
</dbReference>
<comment type="caution">
    <text evidence="2">The sequence shown here is derived from an EMBL/GenBank/DDBJ whole genome shotgun (WGS) entry which is preliminary data.</text>
</comment>
<dbReference type="InterPro" id="IPR009061">
    <property type="entry name" value="DNA-bd_dom_put_sf"/>
</dbReference>
<accession>A0ABU7RNB0</accession>
<dbReference type="RefSeq" id="WP_331213078.1">
    <property type="nucleotide sequence ID" value="NZ_JAZGQK010000003.1"/>
</dbReference>
<evidence type="ECO:0000313" key="3">
    <source>
        <dbReference type="Proteomes" id="UP001332243"/>
    </source>
</evidence>
<dbReference type="InterPro" id="IPR010093">
    <property type="entry name" value="SinI_DNA-bd"/>
</dbReference>
<dbReference type="Pfam" id="PF12728">
    <property type="entry name" value="HTH_17"/>
    <property type="match status" value="1"/>
</dbReference>
<evidence type="ECO:0000259" key="1">
    <source>
        <dbReference type="Pfam" id="PF12728"/>
    </source>
</evidence>
<sequence length="64" mass="7309">MNNRNGSANWLTIDEVAEMLNVSYWTVYRLVKAREITGVRIGRARRVLPESVDAYKAKLIEEAA</sequence>
<dbReference type="Proteomes" id="UP001332243">
    <property type="component" value="Unassembled WGS sequence"/>
</dbReference>
<dbReference type="NCBIfam" id="TIGR01764">
    <property type="entry name" value="excise"/>
    <property type="match status" value="1"/>
</dbReference>
<feature type="domain" description="Helix-turn-helix" evidence="1">
    <location>
        <begin position="10"/>
        <end position="58"/>
    </location>
</feature>
<organism evidence="2 3">
    <name type="scientific">Plantactinospora sonchi</name>
    <dbReference type="NCBI Taxonomy" id="1544735"/>
    <lineage>
        <taxon>Bacteria</taxon>
        <taxon>Bacillati</taxon>
        <taxon>Actinomycetota</taxon>
        <taxon>Actinomycetes</taxon>
        <taxon>Micromonosporales</taxon>
        <taxon>Micromonosporaceae</taxon>
        <taxon>Plantactinospora</taxon>
    </lineage>
</organism>
<keyword evidence="3" id="KW-1185">Reference proteome</keyword>
<dbReference type="Gene3D" id="1.10.10.60">
    <property type="entry name" value="Homeodomain-like"/>
    <property type="match status" value="1"/>
</dbReference>
<protein>
    <submittedName>
        <fullName evidence="2">Helix-turn-helix domain-containing protein</fullName>
    </submittedName>
</protein>
<name>A0ABU7RNB0_9ACTN</name>
<proteinExistence type="predicted"/>
<dbReference type="InterPro" id="IPR041657">
    <property type="entry name" value="HTH_17"/>
</dbReference>
<gene>
    <name evidence="2" type="ORF">V1633_05630</name>
</gene>